<evidence type="ECO:0000313" key="9">
    <source>
        <dbReference type="EMBL" id="ANV79898.1"/>
    </source>
</evidence>
<dbReference type="InterPro" id="IPR003601">
    <property type="entry name" value="Topo_IA_2"/>
</dbReference>
<dbReference type="PROSITE" id="PS50880">
    <property type="entry name" value="TOPRIM"/>
    <property type="match status" value="1"/>
</dbReference>
<evidence type="ECO:0000256" key="3">
    <source>
        <dbReference type="ARBA" id="ARBA00012891"/>
    </source>
</evidence>
<sequence length="752" mass="85217">MKLMILESGAKAKTVKKYLGKGWIVQACGGHVQDLPSKGSKGSSKSMWKSEKNVLPEPPWGWTKGAEKKIKDMIKKAKKSNVDEVYIATDPDREGEFIAWRLSIIFADFDTQKRVTFNEITEKSVNDAINQAREIDTALVDSAKVRRFMDRLVGFECSRFSRSWKLASMGRVQTPTLGFIVERELLREKHVPINFHSVNFSSDNVNFKIRFHEKNDSEAWLDDDGKHFPDRTFDKELADRSIEILNQNKTIEIVTVKEGKSNRSPKPPFTTDTMLQAASSTLGWSVSKTSSVAGELYNSGHVTYIRTDSTRTNKEARDTIKQLIREKYGEKFLGEGVLGPDAKKGSSNVQDAHEAIRPTRPEINQLSEENKDDLKTLYKLIWARFAGSQMSNSIRETRRIEAKTDNLDKKITGTASWRTHAGWEAVYKDYQKNIIENPPSSELSIGSKWDIMCDSENPQLVSDETKPPRRFSESSIVQQMKKVGIGRPSTYVSTIQTLNRRKYVENNSGSLIPTDAGKTMWLEVVPFYNEQDNQGLFNSEFTAKMESNLDTIEDSTQSAPKIWHDFIENFERMNDNAKTKKRSVPSKRQIELLNNLIKNMKQNEIANYLNGKKPHELTGDEMRETLDLIIEEGGDFPASEKQINLIIKLSDQLGYKLVDVCKIVDVDDINNLTGGKDGTASRVIDQLISESQLLPATESQVKLINKIAIREEVPLSDILSIADIVSIEELTKKDASKIIDTVMKKNKKSRKK</sequence>
<evidence type="ECO:0000256" key="2">
    <source>
        <dbReference type="ARBA" id="ARBA00009446"/>
    </source>
</evidence>
<dbReference type="GO" id="GO:0003677">
    <property type="term" value="F:DNA binding"/>
    <property type="evidence" value="ECO:0007669"/>
    <property type="project" value="UniProtKB-KW"/>
</dbReference>
<dbReference type="EC" id="5.6.2.1" evidence="3"/>
<dbReference type="Pfam" id="PF01751">
    <property type="entry name" value="Toprim"/>
    <property type="match status" value="1"/>
</dbReference>
<dbReference type="GO" id="GO:0006265">
    <property type="term" value="P:DNA topological change"/>
    <property type="evidence" value="ECO:0007669"/>
    <property type="project" value="InterPro"/>
</dbReference>
<evidence type="ECO:0000259" key="7">
    <source>
        <dbReference type="PROSITE" id="PS50880"/>
    </source>
</evidence>
<dbReference type="PANTHER" id="PTHR42785">
    <property type="entry name" value="DNA TOPOISOMERASE, TYPE IA, CORE"/>
    <property type="match status" value="1"/>
</dbReference>
<dbReference type="Gene3D" id="1.10.290.10">
    <property type="entry name" value="Topoisomerase I, domain 4"/>
    <property type="match status" value="1"/>
</dbReference>
<dbReference type="PROSITE" id="PS52039">
    <property type="entry name" value="TOPO_IA_2"/>
    <property type="match status" value="1"/>
</dbReference>
<name>A0A1B1TC82_9ARCH</name>
<feature type="domain" description="Toprim" evidence="7">
    <location>
        <begin position="1"/>
        <end position="121"/>
    </location>
</feature>
<dbReference type="GO" id="GO:0003917">
    <property type="term" value="F:DNA topoisomerase type I (single strand cut, ATP-independent) activity"/>
    <property type="evidence" value="ECO:0007669"/>
    <property type="project" value="UniProtKB-EC"/>
</dbReference>
<dbReference type="Gene3D" id="1.10.460.10">
    <property type="entry name" value="Topoisomerase I, domain 2"/>
    <property type="match status" value="1"/>
</dbReference>
<dbReference type="InterPro" id="IPR013497">
    <property type="entry name" value="Topo_IA_cen"/>
</dbReference>
<feature type="domain" description="Topo IA-type catalytic" evidence="8">
    <location>
        <begin position="136"/>
        <end position="574"/>
    </location>
</feature>
<dbReference type="CDD" id="cd00186">
    <property type="entry name" value="TOP1Ac"/>
    <property type="match status" value="1"/>
</dbReference>
<organism evidence="9">
    <name type="scientific">uncultured Poseidoniia archaeon</name>
    <dbReference type="NCBI Taxonomy" id="1697135"/>
    <lineage>
        <taxon>Archaea</taxon>
        <taxon>Methanobacteriati</taxon>
        <taxon>Thermoplasmatota</taxon>
        <taxon>Candidatus Poseidoniia</taxon>
        <taxon>environmental samples</taxon>
    </lineage>
</organism>
<dbReference type="AlphaFoldDB" id="A0A1B1TC82"/>
<evidence type="ECO:0000256" key="4">
    <source>
        <dbReference type="ARBA" id="ARBA00023029"/>
    </source>
</evidence>
<keyword evidence="5" id="KW-0238">DNA-binding</keyword>
<dbReference type="InterPro" id="IPR023405">
    <property type="entry name" value="Topo_IA_core_domain"/>
</dbReference>
<comment type="similarity">
    <text evidence="2">Belongs to the type IA topoisomerase family.</text>
</comment>
<evidence type="ECO:0000256" key="5">
    <source>
        <dbReference type="ARBA" id="ARBA00023125"/>
    </source>
</evidence>
<dbReference type="EMBL" id="KP211862">
    <property type="protein sequence ID" value="ANV79898.1"/>
    <property type="molecule type" value="Genomic_DNA"/>
</dbReference>
<comment type="catalytic activity">
    <reaction evidence="1">
        <text>ATP-independent breakage of single-stranded DNA, followed by passage and rejoining.</text>
        <dbReference type="EC" id="5.6.2.1"/>
    </reaction>
</comment>
<evidence type="ECO:0000259" key="8">
    <source>
        <dbReference type="PROSITE" id="PS52039"/>
    </source>
</evidence>
<dbReference type="InterPro" id="IPR013825">
    <property type="entry name" value="Topo_IA_cen_sub2"/>
</dbReference>
<proteinExistence type="inferred from homology"/>
<dbReference type="InterPro" id="IPR013826">
    <property type="entry name" value="Topo_IA_cen_sub3"/>
</dbReference>
<dbReference type="Gene3D" id="3.40.50.140">
    <property type="match status" value="1"/>
</dbReference>
<reference evidence="9" key="2">
    <citation type="journal article" date="2015" name="ISME J.">
        <title>A new class of marine Euryarchaeota group II from the Mediterranean deep chlorophyll maximum.</title>
        <authorList>
            <person name="Martin-Cuadrado A.B."/>
            <person name="Garcia-Heredia I."/>
            <person name="Molto A.G."/>
            <person name="Lopez-Ubeda R."/>
            <person name="Kimes N."/>
            <person name="Lopez-Garcia P."/>
            <person name="Moreira D."/>
            <person name="Rodriguez-Valera F."/>
        </authorList>
    </citation>
    <scope>NUCLEOTIDE SEQUENCE</scope>
</reference>
<dbReference type="PANTHER" id="PTHR42785:SF1">
    <property type="entry name" value="DNA TOPOISOMERASE"/>
    <property type="match status" value="1"/>
</dbReference>
<dbReference type="PRINTS" id="PR00417">
    <property type="entry name" value="PRTPISMRASEI"/>
</dbReference>
<keyword evidence="6 9" id="KW-0413">Isomerase</keyword>
<reference evidence="9" key="1">
    <citation type="submission" date="2014-11" db="EMBL/GenBank/DDBJ databases">
        <authorList>
            <person name="Zhu J."/>
            <person name="Qi W."/>
            <person name="Song R."/>
        </authorList>
    </citation>
    <scope>NUCLEOTIDE SEQUENCE</scope>
</reference>
<dbReference type="InterPro" id="IPR013824">
    <property type="entry name" value="Topo_IA_cen_sub1"/>
</dbReference>
<dbReference type="InterPro" id="IPR003602">
    <property type="entry name" value="Topo_IA_DNA-bd_dom"/>
</dbReference>
<dbReference type="InterPro" id="IPR000380">
    <property type="entry name" value="Topo_IA"/>
</dbReference>
<dbReference type="SMART" id="SM00493">
    <property type="entry name" value="TOPRIM"/>
    <property type="match status" value="1"/>
</dbReference>
<evidence type="ECO:0000256" key="6">
    <source>
        <dbReference type="ARBA" id="ARBA00023235"/>
    </source>
</evidence>
<keyword evidence="4" id="KW-0799">Topoisomerase</keyword>
<dbReference type="Pfam" id="PF01131">
    <property type="entry name" value="Topoisom_bac"/>
    <property type="match status" value="1"/>
</dbReference>
<dbReference type="InterPro" id="IPR006171">
    <property type="entry name" value="TOPRIM_dom"/>
</dbReference>
<dbReference type="Gene3D" id="2.70.20.10">
    <property type="entry name" value="Topoisomerase I, domain 3"/>
    <property type="match status" value="1"/>
</dbReference>
<dbReference type="SMART" id="SM00436">
    <property type="entry name" value="TOP1Bc"/>
    <property type="match status" value="1"/>
</dbReference>
<dbReference type="SMART" id="SM00437">
    <property type="entry name" value="TOP1Ac"/>
    <property type="match status" value="1"/>
</dbReference>
<protein>
    <recommendedName>
        <fullName evidence="3">DNA topoisomerase</fullName>
        <ecNumber evidence="3">5.6.2.1</ecNumber>
    </recommendedName>
</protein>
<evidence type="ECO:0000256" key="1">
    <source>
        <dbReference type="ARBA" id="ARBA00000213"/>
    </source>
</evidence>
<dbReference type="SUPFAM" id="SSF56712">
    <property type="entry name" value="Prokaryotic type I DNA topoisomerase"/>
    <property type="match status" value="1"/>
</dbReference>
<accession>A0A1B1TC82</accession>